<sequence>MLKTVLKYGCETWTLTSCLEKNIGRFERNILRTVIGAIWDQSAHGEEEDTEEGGKKTLRSSAYNKHLHLFF</sequence>
<evidence type="ECO:0000313" key="1">
    <source>
        <dbReference type="EMBL" id="CAH1399139.1"/>
    </source>
</evidence>
<organism evidence="1 2">
    <name type="scientific">Nezara viridula</name>
    <name type="common">Southern green stink bug</name>
    <name type="synonym">Cimex viridulus</name>
    <dbReference type="NCBI Taxonomy" id="85310"/>
    <lineage>
        <taxon>Eukaryota</taxon>
        <taxon>Metazoa</taxon>
        <taxon>Ecdysozoa</taxon>
        <taxon>Arthropoda</taxon>
        <taxon>Hexapoda</taxon>
        <taxon>Insecta</taxon>
        <taxon>Pterygota</taxon>
        <taxon>Neoptera</taxon>
        <taxon>Paraneoptera</taxon>
        <taxon>Hemiptera</taxon>
        <taxon>Heteroptera</taxon>
        <taxon>Panheteroptera</taxon>
        <taxon>Pentatomomorpha</taxon>
        <taxon>Pentatomoidea</taxon>
        <taxon>Pentatomidae</taxon>
        <taxon>Pentatominae</taxon>
        <taxon>Nezara</taxon>
    </lineage>
</organism>
<evidence type="ECO:0000313" key="2">
    <source>
        <dbReference type="Proteomes" id="UP001152798"/>
    </source>
</evidence>
<proteinExistence type="predicted"/>
<dbReference type="Proteomes" id="UP001152798">
    <property type="component" value="Chromosome 4"/>
</dbReference>
<dbReference type="EMBL" id="OV725080">
    <property type="protein sequence ID" value="CAH1399139.1"/>
    <property type="molecule type" value="Genomic_DNA"/>
</dbReference>
<gene>
    <name evidence="1" type="ORF">NEZAVI_LOCUS8653</name>
</gene>
<reference evidence="1" key="1">
    <citation type="submission" date="2022-01" db="EMBL/GenBank/DDBJ databases">
        <authorList>
            <person name="King R."/>
        </authorList>
    </citation>
    <scope>NUCLEOTIDE SEQUENCE</scope>
</reference>
<protein>
    <submittedName>
        <fullName evidence="1">Uncharacterized protein</fullName>
    </submittedName>
</protein>
<dbReference type="AlphaFoldDB" id="A0A9P0HC45"/>
<dbReference type="OrthoDB" id="6628709at2759"/>
<accession>A0A9P0HC45</accession>
<name>A0A9P0HC45_NEZVI</name>
<keyword evidence="2" id="KW-1185">Reference proteome</keyword>